<feature type="transmembrane region" description="Helical" evidence="8">
    <location>
        <begin position="215"/>
        <end position="242"/>
    </location>
</feature>
<dbReference type="InterPro" id="IPR004268">
    <property type="entry name" value="MurJ"/>
</dbReference>
<evidence type="ECO:0000256" key="4">
    <source>
        <dbReference type="ARBA" id="ARBA00022960"/>
    </source>
</evidence>
<dbReference type="GO" id="GO:0034204">
    <property type="term" value="P:lipid translocation"/>
    <property type="evidence" value="ECO:0007669"/>
    <property type="project" value="TreeGrafter"/>
</dbReference>
<name>A0A1G2HSC8_9BACT</name>
<keyword evidence="6 8" id="KW-1133">Transmembrane helix</keyword>
<evidence type="ECO:0000256" key="6">
    <source>
        <dbReference type="ARBA" id="ARBA00022989"/>
    </source>
</evidence>
<feature type="transmembrane region" description="Helical" evidence="8">
    <location>
        <begin position="159"/>
        <end position="181"/>
    </location>
</feature>
<dbReference type="PANTHER" id="PTHR47019:SF1">
    <property type="entry name" value="LIPID II FLIPPASE MURJ"/>
    <property type="match status" value="1"/>
</dbReference>
<protein>
    <recommendedName>
        <fullName evidence="8">Probable lipid II flippase MurJ</fullName>
    </recommendedName>
</protein>
<dbReference type="HAMAP" id="MF_02078">
    <property type="entry name" value="MurJ_MviN"/>
    <property type="match status" value="1"/>
</dbReference>
<dbReference type="GO" id="GO:0005886">
    <property type="term" value="C:plasma membrane"/>
    <property type="evidence" value="ECO:0007669"/>
    <property type="project" value="UniProtKB-SubCell"/>
</dbReference>
<feature type="transmembrane region" description="Helical" evidence="8">
    <location>
        <begin position="497"/>
        <end position="517"/>
    </location>
</feature>
<sequence length="573" mass="63330">MIILVLIKTINTIVLRQYCNHSYILIKNLLTVQTKSVGFASLILAGSYVASAALGLLRDRLLAGNFGAGNELDVYYAAFTVPDLIALILIFGAISAAIIPVFTSYIVTSKEEAWHYALVLLNVFLSFLIAVCLVFIIFAPFFVSLIAPGFSESKKEMTVVLMRIMFLSPIILGTSNIISGILQVFHRFLVTALAPVMYNLGIIIGIVFFTPKLGLAGLAWGVVLGGVMHLLIQIPAFLYSGFRYRPMPGRSMFDIKHPGVLKTLKLMIPRSLGLGASQFNTIIVTAIASTLAAGSIAVFNLANNLGSLLVNAISVSLSTAIFPQMSFAYLKEDKRDFEYKFSWALRQILFLIIPMSILIFILRAQIVRVILGTGRFGWLDTRLTAACLGIFAMGLFAQALIFILSKAFYAAHNTKIPAWISFAAVAFNISASLLLVRLLNASGQFFYFMQNLLRLDGIANISIIGLSLSYSITVILQACLLLYFLYKKYRAFRVKELLHSFYKILIASLVMAVFALAVRHSLVAYNFVKLQTFFGVFLQLALSGLVGVFFYGVTSYFLKSSELNMIKKVFFPK</sequence>
<evidence type="ECO:0000256" key="7">
    <source>
        <dbReference type="ARBA" id="ARBA00023136"/>
    </source>
</evidence>
<evidence type="ECO:0000256" key="2">
    <source>
        <dbReference type="ARBA" id="ARBA00022475"/>
    </source>
</evidence>
<dbReference type="STRING" id="1802202.A2730_03770"/>
<dbReference type="Proteomes" id="UP000176855">
    <property type="component" value="Unassembled WGS sequence"/>
</dbReference>
<keyword evidence="8" id="KW-0813">Transport</keyword>
<feature type="transmembrane region" description="Helical" evidence="8">
    <location>
        <begin position="537"/>
        <end position="558"/>
    </location>
</feature>
<dbReference type="EMBL" id="MHOO01000002">
    <property type="protein sequence ID" value="OGZ64798.1"/>
    <property type="molecule type" value="Genomic_DNA"/>
</dbReference>
<evidence type="ECO:0000256" key="1">
    <source>
        <dbReference type="ARBA" id="ARBA00004651"/>
    </source>
</evidence>
<evidence type="ECO:0000256" key="8">
    <source>
        <dbReference type="HAMAP-Rule" id="MF_02078"/>
    </source>
</evidence>
<keyword evidence="4 8" id="KW-0133">Cell shape</keyword>
<dbReference type="NCBIfam" id="TIGR01695">
    <property type="entry name" value="murJ_mviN"/>
    <property type="match status" value="1"/>
</dbReference>
<feature type="transmembrane region" description="Helical" evidence="8">
    <location>
        <begin position="458"/>
        <end position="485"/>
    </location>
</feature>
<dbReference type="GO" id="GO:0071555">
    <property type="term" value="P:cell wall organization"/>
    <property type="evidence" value="ECO:0007669"/>
    <property type="project" value="UniProtKB-KW"/>
</dbReference>
<comment type="subcellular location">
    <subcellularLocation>
        <location evidence="1 8">Cell membrane</location>
        <topology evidence="1 8">Multi-pass membrane protein</topology>
    </subcellularLocation>
</comment>
<feature type="transmembrane region" description="Helical" evidence="8">
    <location>
        <begin position="348"/>
        <end position="371"/>
    </location>
</feature>
<dbReference type="GO" id="GO:0009252">
    <property type="term" value="P:peptidoglycan biosynthetic process"/>
    <property type="evidence" value="ECO:0007669"/>
    <property type="project" value="UniProtKB-UniRule"/>
</dbReference>
<dbReference type="InterPro" id="IPR051050">
    <property type="entry name" value="Lipid_II_flippase_MurJ/MviN"/>
</dbReference>
<feature type="transmembrane region" description="Helical" evidence="8">
    <location>
        <begin position="84"/>
        <end position="107"/>
    </location>
</feature>
<keyword evidence="2 8" id="KW-1003">Cell membrane</keyword>
<dbReference type="PANTHER" id="PTHR47019">
    <property type="entry name" value="LIPID II FLIPPASE MURJ"/>
    <property type="match status" value="1"/>
</dbReference>
<reference evidence="9 10" key="1">
    <citation type="journal article" date="2016" name="Nat. Commun.">
        <title>Thousands of microbial genomes shed light on interconnected biogeochemical processes in an aquifer system.</title>
        <authorList>
            <person name="Anantharaman K."/>
            <person name="Brown C.T."/>
            <person name="Hug L.A."/>
            <person name="Sharon I."/>
            <person name="Castelle C.J."/>
            <person name="Probst A.J."/>
            <person name="Thomas B.C."/>
            <person name="Singh A."/>
            <person name="Wilkins M.J."/>
            <person name="Karaoz U."/>
            <person name="Brodie E.L."/>
            <person name="Williams K.H."/>
            <person name="Hubbard S.S."/>
            <person name="Banfield J.F."/>
        </authorList>
    </citation>
    <scope>NUCLEOTIDE SEQUENCE [LARGE SCALE GENOMIC DNA]</scope>
</reference>
<keyword evidence="7 8" id="KW-0472">Membrane</keyword>
<feature type="transmembrane region" description="Helical" evidence="8">
    <location>
        <begin position="383"/>
        <end position="404"/>
    </location>
</feature>
<evidence type="ECO:0000256" key="5">
    <source>
        <dbReference type="ARBA" id="ARBA00022984"/>
    </source>
</evidence>
<feature type="transmembrane region" description="Helical" evidence="8">
    <location>
        <begin position="37"/>
        <end position="57"/>
    </location>
</feature>
<comment type="function">
    <text evidence="8">Involved in peptidoglycan biosynthesis. Transports lipid-linked peptidoglycan precursors from the inner to the outer leaflet of the cytoplasmic membrane.</text>
</comment>
<evidence type="ECO:0000256" key="3">
    <source>
        <dbReference type="ARBA" id="ARBA00022692"/>
    </source>
</evidence>
<evidence type="ECO:0000313" key="9">
    <source>
        <dbReference type="EMBL" id="OGZ64798.1"/>
    </source>
</evidence>
<comment type="caution">
    <text evidence="9">The sequence shown here is derived from an EMBL/GenBank/DDBJ whole genome shotgun (WGS) entry which is preliminary data.</text>
</comment>
<feature type="transmembrane region" description="Helical" evidence="8">
    <location>
        <begin position="308"/>
        <end position="327"/>
    </location>
</feature>
<feature type="transmembrane region" description="Helical" evidence="8">
    <location>
        <begin position="188"/>
        <end position="209"/>
    </location>
</feature>
<dbReference type="PRINTS" id="PR01806">
    <property type="entry name" value="VIRFACTRMVIN"/>
</dbReference>
<organism evidence="9 10">
    <name type="scientific">Candidatus Staskawiczbacteria bacterium RIFCSPHIGHO2_01_FULL_39_25</name>
    <dbReference type="NCBI Taxonomy" id="1802202"/>
    <lineage>
        <taxon>Bacteria</taxon>
        <taxon>Candidatus Staskawicziibacteriota</taxon>
    </lineage>
</organism>
<accession>A0A1G2HSC8</accession>
<dbReference type="UniPathway" id="UPA00219"/>
<dbReference type="AlphaFoldDB" id="A0A1G2HSC8"/>
<comment type="similarity">
    <text evidence="8">Belongs to the MurJ/MviN family.</text>
</comment>
<dbReference type="Pfam" id="PF03023">
    <property type="entry name" value="MurJ"/>
    <property type="match status" value="1"/>
</dbReference>
<dbReference type="GO" id="GO:0008360">
    <property type="term" value="P:regulation of cell shape"/>
    <property type="evidence" value="ECO:0007669"/>
    <property type="project" value="UniProtKB-KW"/>
</dbReference>
<feature type="transmembrane region" description="Helical" evidence="8">
    <location>
        <begin position="416"/>
        <end position="438"/>
    </location>
</feature>
<evidence type="ECO:0000313" key="10">
    <source>
        <dbReference type="Proteomes" id="UP000176855"/>
    </source>
</evidence>
<feature type="transmembrane region" description="Helical" evidence="8">
    <location>
        <begin position="119"/>
        <end position="147"/>
    </location>
</feature>
<keyword evidence="8" id="KW-0961">Cell wall biogenesis/degradation</keyword>
<keyword evidence="5 8" id="KW-0573">Peptidoglycan synthesis</keyword>
<keyword evidence="3 8" id="KW-0812">Transmembrane</keyword>
<dbReference type="CDD" id="cd13123">
    <property type="entry name" value="MATE_MurJ_like"/>
    <property type="match status" value="1"/>
</dbReference>
<dbReference type="GO" id="GO:0015648">
    <property type="term" value="F:lipid-linked peptidoglycan transporter activity"/>
    <property type="evidence" value="ECO:0007669"/>
    <property type="project" value="UniProtKB-UniRule"/>
</dbReference>
<comment type="pathway">
    <text evidence="8">Cell wall biogenesis; peptidoglycan biosynthesis.</text>
</comment>
<proteinExistence type="inferred from homology"/>
<feature type="transmembrane region" description="Helical" evidence="8">
    <location>
        <begin position="279"/>
        <end position="302"/>
    </location>
</feature>
<gene>
    <name evidence="8" type="primary">murJ</name>
    <name evidence="9" type="ORF">A2730_03770</name>
</gene>